<dbReference type="Pfam" id="PF01915">
    <property type="entry name" value="Glyco_hydro_3_C"/>
    <property type="match status" value="1"/>
</dbReference>
<keyword evidence="2 4" id="KW-0378">Hydrolase</keyword>
<keyword evidence="8" id="KW-1185">Reference proteome</keyword>
<dbReference type="InterPro" id="IPR036962">
    <property type="entry name" value="Glyco_hydro_3_N_sf"/>
</dbReference>
<sequence>MTDMSEPGRAPGAGSPDGPADARAEAARRAVVDEVLARLGLRAKARLLSGSGMWSVGPEPDAGLGRLVFSDGPAGVRGEAWTPEEPSVALPSPTALGATWDAGLAHGAGLLLAQEARRKGAHAVLAPTVNLHRTPYGGRHFEAYSEDPELTGVLGAALVRGLQDGGVAATPKHYVANDSESDRYTVDVRVGTRTLRELYLAPFERIVRTAHPWALMAAYNSVDGTTMSEHDVLNNGVLRAEWGFDGVLVSDWTGARSTLGCARGGLDLAMPGPDTVYDDHLVAAVRAGRVPEETVDALARRVLLLAARTGVLDGAPPAVPAAALPAELDAAHTVRALAARSFVLLRNEDGVLPLDLPHDGPGPPPRGPGASGAVRRLAVSGLAAAVPRFGGGGSAQVFPEQLDTPLDALRDALPAGTELAHDPGPDPRTRLGAASSDAGFRLTAVLYGLDDAELARAPQRDGSVRWMGGLPGGVPLADLGRVELVGEFTPEDDGTHRLAVRGVGHFRLEAAGRVLYDGELRPEGEDPAAAFLNPPQQTFLLDARAGETVPVRLVHPVGVNGAAAGFGLVSFELGHGAPVVPDEELIERAVRSAAEADVALVFVGTTDETESEGVDRDRLALPGRQDELVARVAAVNPRTVVVVNAGAPVLMPWRGQVAAVLLTWFPGQAGGRALVDVLSGRAEPGGRLPTTWPAAEEDVPVRQVTPDSDGQLPYSEGPYIGYRAWRRGPRGGPEPAYWFGHGLGYTDWYYEALHLTAPEPAGDDRGDGRGDGDPYRPAVEAVVRVRNAGLRAGREVVQLYLGPEGPERKLAAFAVVEAEPGGTAEARLTVPRRAVQEWEPTSETWQPVPGPHLFAAGRSAADIRLTARTAAQRPD</sequence>
<evidence type="ECO:0000256" key="2">
    <source>
        <dbReference type="ARBA" id="ARBA00022801"/>
    </source>
</evidence>
<name>A0A4Y3QSR1_STRCI</name>
<dbReference type="InterPro" id="IPR019800">
    <property type="entry name" value="Glyco_hydro_3_AS"/>
</dbReference>
<dbReference type="Gene3D" id="3.40.50.1700">
    <property type="entry name" value="Glycoside hydrolase family 3 C-terminal domain"/>
    <property type="match status" value="1"/>
</dbReference>
<dbReference type="InterPro" id="IPR037524">
    <property type="entry name" value="PA14/GLEYA"/>
</dbReference>
<dbReference type="Gene3D" id="2.60.40.10">
    <property type="entry name" value="Immunoglobulins"/>
    <property type="match status" value="1"/>
</dbReference>
<keyword evidence="3" id="KW-0119">Carbohydrate metabolism</keyword>
<feature type="region of interest" description="Disordered" evidence="5">
    <location>
        <begin position="1"/>
        <end position="26"/>
    </location>
</feature>
<dbReference type="Proteomes" id="UP000319210">
    <property type="component" value="Unassembled WGS sequence"/>
</dbReference>
<dbReference type="Pfam" id="PF14310">
    <property type="entry name" value="Fn3-like"/>
    <property type="match status" value="1"/>
</dbReference>
<proteinExistence type="inferred from homology"/>
<feature type="domain" description="PA14" evidence="6">
    <location>
        <begin position="437"/>
        <end position="590"/>
    </location>
</feature>
<comment type="caution">
    <text evidence="7">The sequence shown here is derived from an EMBL/GenBank/DDBJ whole genome shotgun (WGS) entry which is preliminary data.</text>
</comment>
<dbReference type="PANTHER" id="PTHR42715:SF10">
    <property type="entry name" value="BETA-GLUCOSIDASE"/>
    <property type="match status" value="1"/>
</dbReference>
<gene>
    <name evidence="7" type="ORF">SCA03_02340</name>
</gene>
<evidence type="ECO:0000256" key="5">
    <source>
        <dbReference type="SAM" id="MobiDB-lite"/>
    </source>
</evidence>
<protein>
    <submittedName>
        <fullName evidence="7">Beta-glucosidase</fullName>
    </submittedName>
</protein>
<dbReference type="InterPro" id="IPR036881">
    <property type="entry name" value="Glyco_hydro_3_C_sf"/>
</dbReference>
<dbReference type="InterPro" id="IPR017853">
    <property type="entry name" value="GH"/>
</dbReference>
<keyword evidence="4" id="KW-0326">Glycosidase</keyword>
<comment type="similarity">
    <text evidence="1 4">Belongs to the glycosyl hydrolase 3 family.</text>
</comment>
<accession>A0A4Y3QSR1</accession>
<evidence type="ECO:0000256" key="3">
    <source>
        <dbReference type="ARBA" id="ARBA00023277"/>
    </source>
</evidence>
<dbReference type="PANTHER" id="PTHR42715">
    <property type="entry name" value="BETA-GLUCOSIDASE"/>
    <property type="match status" value="1"/>
</dbReference>
<evidence type="ECO:0000313" key="8">
    <source>
        <dbReference type="Proteomes" id="UP000319210"/>
    </source>
</evidence>
<evidence type="ECO:0000259" key="6">
    <source>
        <dbReference type="PROSITE" id="PS51820"/>
    </source>
</evidence>
<dbReference type="InterPro" id="IPR013783">
    <property type="entry name" value="Ig-like_fold"/>
</dbReference>
<dbReference type="RefSeq" id="WP_086814900.1">
    <property type="nucleotide sequence ID" value="NZ_BJMM01000002.1"/>
</dbReference>
<dbReference type="InterPro" id="IPR026891">
    <property type="entry name" value="Fn3-like"/>
</dbReference>
<dbReference type="Gene3D" id="3.20.20.300">
    <property type="entry name" value="Glycoside hydrolase, family 3, N-terminal domain"/>
    <property type="match status" value="1"/>
</dbReference>
<dbReference type="SUPFAM" id="SSF52279">
    <property type="entry name" value="Beta-D-glucan exohydrolase, C-terminal domain"/>
    <property type="match status" value="1"/>
</dbReference>
<dbReference type="SUPFAM" id="SSF51445">
    <property type="entry name" value="(Trans)glycosidases"/>
    <property type="match status" value="1"/>
</dbReference>
<dbReference type="GO" id="GO:0005975">
    <property type="term" value="P:carbohydrate metabolic process"/>
    <property type="evidence" value="ECO:0007669"/>
    <property type="project" value="InterPro"/>
</dbReference>
<dbReference type="InterPro" id="IPR001764">
    <property type="entry name" value="Glyco_hydro_3_N"/>
</dbReference>
<reference evidence="7 8" key="1">
    <citation type="submission" date="2019-06" db="EMBL/GenBank/DDBJ databases">
        <title>Whole genome shotgun sequence of Streptomyces cacaoi subsp. cacaoi NBRC 12748.</title>
        <authorList>
            <person name="Hosoyama A."/>
            <person name="Uohara A."/>
            <person name="Ohji S."/>
            <person name="Ichikawa N."/>
        </authorList>
    </citation>
    <scope>NUCLEOTIDE SEQUENCE [LARGE SCALE GENOMIC DNA]</scope>
    <source>
        <strain evidence="7 8">NBRC 12748</strain>
    </source>
</reference>
<dbReference type="PROSITE" id="PS00775">
    <property type="entry name" value="GLYCOSYL_HYDROL_F3"/>
    <property type="match status" value="1"/>
</dbReference>
<dbReference type="SMART" id="SM01217">
    <property type="entry name" value="Fn3_like"/>
    <property type="match status" value="1"/>
</dbReference>
<dbReference type="PRINTS" id="PR00133">
    <property type="entry name" value="GLHYDRLASE3"/>
</dbReference>
<dbReference type="EMBL" id="BJMM01000002">
    <property type="protein sequence ID" value="GEB47683.1"/>
    <property type="molecule type" value="Genomic_DNA"/>
</dbReference>
<dbReference type="InterPro" id="IPR050288">
    <property type="entry name" value="Cellulose_deg_GH3"/>
</dbReference>
<dbReference type="Gene3D" id="2.60.120.260">
    <property type="entry name" value="Galactose-binding domain-like"/>
    <property type="match status" value="1"/>
</dbReference>
<evidence type="ECO:0000256" key="4">
    <source>
        <dbReference type="RuleBase" id="RU361161"/>
    </source>
</evidence>
<dbReference type="PROSITE" id="PS51820">
    <property type="entry name" value="PA14"/>
    <property type="match status" value="1"/>
</dbReference>
<dbReference type="AlphaFoldDB" id="A0A4Y3QSR1"/>
<organism evidence="7 8">
    <name type="scientific">Streptomyces cacaoi</name>
    <dbReference type="NCBI Taxonomy" id="1898"/>
    <lineage>
        <taxon>Bacteria</taxon>
        <taxon>Bacillati</taxon>
        <taxon>Actinomycetota</taxon>
        <taxon>Actinomycetes</taxon>
        <taxon>Kitasatosporales</taxon>
        <taxon>Streptomycetaceae</taxon>
        <taxon>Streptomyces</taxon>
    </lineage>
</organism>
<evidence type="ECO:0000313" key="7">
    <source>
        <dbReference type="EMBL" id="GEB47683.1"/>
    </source>
</evidence>
<dbReference type="GO" id="GO:0004553">
    <property type="term" value="F:hydrolase activity, hydrolyzing O-glycosyl compounds"/>
    <property type="evidence" value="ECO:0007669"/>
    <property type="project" value="InterPro"/>
</dbReference>
<evidence type="ECO:0000256" key="1">
    <source>
        <dbReference type="ARBA" id="ARBA00005336"/>
    </source>
</evidence>
<dbReference type="Pfam" id="PF00933">
    <property type="entry name" value="Glyco_hydro_3"/>
    <property type="match status" value="1"/>
</dbReference>
<dbReference type="InterPro" id="IPR002772">
    <property type="entry name" value="Glyco_hydro_3_C"/>
</dbReference>
<dbReference type="OrthoDB" id="9803863at2"/>